<dbReference type="Proteomes" id="UP000887013">
    <property type="component" value="Unassembled WGS sequence"/>
</dbReference>
<gene>
    <name evidence="1" type="ORF">NPIL_570691</name>
</gene>
<dbReference type="AlphaFoldDB" id="A0A8X6QH89"/>
<protein>
    <submittedName>
        <fullName evidence="1">Uncharacterized protein</fullName>
    </submittedName>
</protein>
<reference evidence="1" key="1">
    <citation type="submission" date="2020-08" db="EMBL/GenBank/DDBJ databases">
        <title>Multicomponent nature underlies the extraordinary mechanical properties of spider dragline silk.</title>
        <authorList>
            <person name="Kono N."/>
            <person name="Nakamura H."/>
            <person name="Mori M."/>
            <person name="Yoshida Y."/>
            <person name="Ohtoshi R."/>
            <person name="Malay A.D."/>
            <person name="Moran D.A.P."/>
            <person name="Tomita M."/>
            <person name="Numata K."/>
            <person name="Arakawa K."/>
        </authorList>
    </citation>
    <scope>NUCLEOTIDE SEQUENCE</scope>
</reference>
<comment type="caution">
    <text evidence="1">The sequence shown here is derived from an EMBL/GenBank/DDBJ whole genome shotgun (WGS) entry which is preliminary data.</text>
</comment>
<organism evidence="1 2">
    <name type="scientific">Nephila pilipes</name>
    <name type="common">Giant wood spider</name>
    <name type="synonym">Nephila maculata</name>
    <dbReference type="NCBI Taxonomy" id="299642"/>
    <lineage>
        <taxon>Eukaryota</taxon>
        <taxon>Metazoa</taxon>
        <taxon>Ecdysozoa</taxon>
        <taxon>Arthropoda</taxon>
        <taxon>Chelicerata</taxon>
        <taxon>Arachnida</taxon>
        <taxon>Araneae</taxon>
        <taxon>Araneomorphae</taxon>
        <taxon>Entelegynae</taxon>
        <taxon>Araneoidea</taxon>
        <taxon>Nephilidae</taxon>
        <taxon>Nephila</taxon>
    </lineage>
</organism>
<proteinExistence type="predicted"/>
<keyword evidence="2" id="KW-1185">Reference proteome</keyword>
<evidence type="ECO:0000313" key="2">
    <source>
        <dbReference type="Proteomes" id="UP000887013"/>
    </source>
</evidence>
<sequence length="185" mass="20609">MDKQHVWSLEWPTSSRVCTTKNINSTGGPQISLSSLVVRQEEMKAIMDQKRGLMEMLVFYQNGSLWMASIWLNLGSKHYRYGGDGNAVLLKAASFKTACLCPAMSTEVYGTGSSLAASVAHGSTAGWLKWLQQFAADVPRRYQCMVSLCFGHGRAGGAPFRIYVSSRLSQYGWRCLFRKSRNGNY</sequence>
<accession>A0A8X6QH89</accession>
<evidence type="ECO:0000313" key="1">
    <source>
        <dbReference type="EMBL" id="GFU18775.1"/>
    </source>
</evidence>
<name>A0A8X6QH89_NEPPI</name>
<dbReference type="EMBL" id="BMAW01126895">
    <property type="protein sequence ID" value="GFU18775.1"/>
    <property type="molecule type" value="Genomic_DNA"/>
</dbReference>